<gene>
    <name evidence="2" type="ORF">LUZ62_088896</name>
</gene>
<sequence>MFLLMEGYPTPNLCHMTNFSGLEHGICWIVLNSKTRGADQEKIDGLTLRARQVMNSFFNVMRQKLKREKGQKDEKEDQAKIGGSARAMFSIYASPVMGFMHRKLKRPHNMRRRQNFLNWARIISTDLHHRRESEIAYVNANQMMPRRSARRANFPSPTIQMIEPTTIILPIEIICTIISLLPACDVARCSILSKQWKRIWLSNVNWKLTSSDYPSSRLGAEQQYLEFINDVVVFHTGPGIRKMLINLTNHGAFHRSVVFWMDYLASHYPINELDIDVNGPVVPPASLFSCTTLVSLRLVLHDARLVIPTEVHLNSLKELCLEHPRFAESGDAQRLINSCRILNKLEFKGCAGNPFYDLHLEINLPELKVFNFQSSSDYIYVHVAAMNLEIFTFKGRNLIISEGVEFPFLKEVNLDEYELWIQYRIFNRRRVPTEQSASKMHKTVSSFKMAEKLFLSQWCTEHLSNIQPEIYLPNFEILTSLSIEFWPNDYHANVMLYIINCSPNLQQLYARTYMKTRTDVTEPLYDYFHLQLKYIEMDSFSCSNVEMRLVERLAGCCLQLRRLNINLISEIEQPIRRNFRRVVRSIKKLSPTLIVSVC</sequence>
<dbReference type="EMBL" id="JAMFTS010000005">
    <property type="protein sequence ID" value="KAJ4754491.1"/>
    <property type="molecule type" value="Genomic_DNA"/>
</dbReference>
<reference evidence="2" key="1">
    <citation type="submission" date="2022-08" db="EMBL/GenBank/DDBJ databases">
        <authorList>
            <person name="Marques A."/>
        </authorList>
    </citation>
    <scope>NUCLEOTIDE SEQUENCE</scope>
    <source>
        <strain evidence="2">RhyPub2mFocal</strain>
        <tissue evidence="2">Leaves</tissue>
    </source>
</reference>
<protein>
    <submittedName>
        <fullName evidence="2">F-box/RNI-like/FBD-like domains-containing protein</fullName>
    </submittedName>
</protein>
<dbReference type="Pfam" id="PF00646">
    <property type="entry name" value="F-box"/>
    <property type="match status" value="1"/>
</dbReference>
<dbReference type="InterPro" id="IPR001810">
    <property type="entry name" value="F-box_dom"/>
</dbReference>
<dbReference type="SUPFAM" id="SSF52047">
    <property type="entry name" value="RNI-like"/>
    <property type="match status" value="1"/>
</dbReference>
<dbReference type="InterPro" id="IPR032675">
    <property type="entry name" value="LRR_dom_sf"/>
</dbReference>
<dbReference type="InterPro" id="IPR050232">
    <property type="entry name" value="FBL13/AtMIF1-like"/>
</dbReference>
<dbReference type="PANTHER" id="PTHR31900">
    <property type="entry name" value="F-BOX/RNI SUPERFAMILY PROTEIN-RELATED"/>
    <property type="match status" value="1"/>
</dbReference>
<dbReference type="AlphaFoldDB" id="A0AAV8CGH6"/>
<dbReference type="PANTHER" id="PTHR31900:SF30">
    <property type="entry name" value="SUPERFAMILY PROTEIN, PUTATIVE-RELATED"/>
    <property type="match status" value="1"/>
</dbReference>
<name>A0AAV8CGH6_9POAL</name>
<dbReference type="SMART" id="SM00256">
    <property type="entry name" value="FBOX"/>
    <property type="match status" value="1"/>
</dbReference>
<accession>A0AAV8CGH6</accession>
<dbReference type="InterPro" id="IPR055411">
    <property type="entry name" value="LRR_FXL15/At3g58940/PEG3-like"/>
</dbReference>
<proteinExistence type="predicted"/>
<dbReference type="Pfam" id="PF24758">
    <property type="entry name" value="LRR_At5g56370"/>
    <property type="match status" value="1"/>
</dbReference>
<dbReference type="InterPro" id="IPR036047">
    <property type="entry name" value="F-box-like_dom_sf"/>
</dbReference>
<keyword evidence="3" id="KW-1185">Reference proteome</keyword>
<dbReference type="SUPFAM" id="SSF81383">
    <property type="entry name" value="F-box domain"/>
    <property type="match status" value="1"/>
</dbReference>
<dbReference type="Proteomes" id="UP001140206">
    <property type="component" value="Chromosome 5"/>
</dbReference>
<dbReference type="Gene3D" id="1.20.1280.50">
    <property type="match status" value="1"/>
</dbReference>
<comment type="caution">
    <text evidence="2">The sequence shown here is derived from an EMBL/GenBank/DDBJ whole genome shotgun (WGS) entry which is preliminary data.</text>
</comment>
<dbReference type="Gene3D" id="3.80.10.10">
    <property type="entry name" value="Ribonuclease Inhibitor"/>
    <property type="match status" value="1"/>
</dbReference>
<feature type="domain" description="F-box" evidence="1">
    <location>
        <begin position="169"/>
        <end position="209"/>
    </location>
</feature>
<evidence type="ECO:0000313" key="3">
    <source>
        <dbReference type="Proteomes" id="UP001140206"/>
    </source>
</evidence>
<evidence type="ECO:0000259" key="1">
    <source>
        <dbReference type="SMART" id="SM00256"/>
    </source>
</evidence>
<evidence type="ECO:0000313" key="2">
    <source>
        <dbReference type="EMBL" id="KAJ4754491.1"/>
    </source>
</evidence>
<organism evidence="2 3">
    <name type="scientific">Rhynchospora pubera</name>
    <dbReference type="NCBI Taxonomy" id="906938"/>
    <lineage>
        <taxon>Eukaryota</taxon>
        <taxon>Viridiplantae</taxon>
        <taxon>Streptophyta</taxon>
        <taxon>Embryophyta</taxon>
        <taxon>Tracheophyta</taxon>
        <taxon>Spermatophyta</taxon>
        <taxon>Magnoliopsida</taxon>
        <taxon>Liliopsida</taxon>
        <taxon>Poales</taxon>
        <taxon>Cyperaceae</taxon>
        <taxon>Cyperoideae</taxon>
        <taxon>Rhynchosporeae</taxon>
        <taxon>Rhynchospora</taxon>
    </lineage>
</organism>